<comment type="caution">
    <text evidence="9">The sequence shown here is derived from an EMBL/GenBank/DDBJ whole genome shotgun (WGS) entry which is preliminary data.</text>
</comment>
<protein>
    <submittedName>
        <fullName evidence="9">Cysteine desulfurase family protein</fullName>
    </submittedName>
</protein>
<dbReference type="PROSITE" id="PS00595">
    <property type="entry name" value="AA_TRANSFER_CLASS_5"/>
    <property type="match status" value="1"/>
</dbReference>
<dbReference type="InterPro" id="IPR015424">
    <property type="entry name" value="PyrdxlP-dep_Trfase"/>
</dbReference>
<evidence type="ECO:0000256" key="7">
    <source>
        <dbReference type="RuleBase" id="RU004504"/>
    </source>
</evidence>
<gene>
    <name evidence="9" type="ORF">AB8S09_09805</name>
</gene>
<dbReference type="SUPFAM" id="SSF53383">
    <property type="entry name" value="PLP-dependent transferases"/>
    <property type="match status" value="1"/>
</dbReference>
<organism evidence="9 10">
    <name type="scientific">Clostridium lapidicellarium</name>
    <dbReference type="NCBI Taxonomy" id="3240931"/>
    <lineage>
        <taxon>Bacteria</taxon>
        <taxon>Bacillati</taxon>
        <taxon>Bacillota</taxon>
        <taxon>Clostridia</taxon>
        <taxon>Eubacteriales</taxon>
        <taxon>Clostridiaceae</taxon>
        <taxon>Clostridium</taxon>
    </lineage>
</organism>
<keyword evidence="10" id="KW-1185">Reference proteome</keyword>
<keyword evidence="5" id="KW-0408">Iron</keyword>
<dbReference type="Pfam" id="PF00266">
    <property type="entry name" value="Aminotran_5"/>
    <property type="match status" value="1"/>
</dbReference>
<evidence type="ECO:0000256" key="5">
    <source>
        <dbReference type="ARBA" id="ARBA00023004"/>
    </source>
</evidence>
<dbReference type="Gene3D" id="1.10.260.50">
    <property type="match status" value="1"/>
</dbReference>
<sequence length="378" mass="41776">MEVYFDNSATTRPYAEVVSSMADTMKNYYGNPSSAYSLGLKAELKMNDSRNTIANTLNCDGDEIVFTSGGSESNNFLIRGFAKPGNEIITTKIEHPSVLNTCRALEKCGVKVTYLDVDSSGRIDIDQLEKNINKQTQLVSIMHTNNEIGTVQYIEDIGKLIKEKSGRIKFHVDAVQAYGKYDIDVKKMHIDLLSVSGHKIHGPRGIGIAYVRKGLKPRPLIYGGGQEKGLRSGTENLAAIVGLAKAAEKIYENRDKNFHHTAEVKRYFMEKLAGMDGVKINSSGAEYSPYVLSVSFIGVRGEVLLHMMEEKGIYVSTGSACSAKSSKNSHVLEVIGLPQDYIKGTIRFSFGEDNSKEEVDYTVDVLDKSLKFLRRVGK</sequence>
<feature type="domain" description="Aminotransferase class V" evidence="8">
    <location>
        <begin position="3"/>
        <end position="361"/>
    </location>
</feature>
<evidence type="ECO:0000256" key="1">
    <source>
        <dbReference type="ARBA" id="ARBA00001933"/>
    </source>
</evidence>
<keyword evidence="4" id="KW-0663">Pyridoxal phosphate</keyword>
<dbReference type="InterPro" id="IPR000192">
    <property type="entry name" value="Aminotrans_V_dom"/>
</dbReference>
<proteinExistence type="inferred from homology"/>
<dbReference type="PANTHER" id="PTHR11601">
    <property type="entry name" value="CYSTEINE DESULFURYLASE FAMILY MEMBER"/>
    <property type="match status" value="1"/>
</dbReference>
<evidence type="ECO:0000256" key="4">
    <source>
        <dbReference type="ARBA" id="ARBA00022898"/>
    </source>
</evidence>
<evidence type="ECO:0000256" key="2">
    <source>
        <dbReference type="ARBA" id="ARBA00006490"/>
    </source>
</evidence>
<dbReference type="Gene3D" id="3.90.1150.10">
    <property type="entry name" value="Aspartate Aminotransferase, domain 1"/>
    <property type="match status" value="1"/>
</dbReference>
<dbReference type="InterPro" id="IPR015422">
    <property type="entry name" value="PyrdxlP-dep_Trfase_small"/>
</dbReference>
<keyword evidence="3" id="KW-0479">Metal-binding</keyword>
<dbReference type="PANTHER" id="PTHR11601:SF50">
    <property type="entry name" value="CYSTEINE DESULFURASE ISCS 2-RELATED"/>
    <property type="match status" value="1"/>
</dbReference>
<dbReference type="InterPro" id="IPR015421">
    <property type="entry name" value="PyrdxlP-dep_Trfase_major"/>
</dbReference>
<reference evidence="9 10" key="1">
    <citation type="submission" date="2024-08" db="EMBL/GenBank/DDBJ databases">
        <title>Clostridium lapicellarii sp. nov., and Clostridium renhuaiense sp. nov., two species isolated from the mud in a fermentation cellar used for producing sauce-flavour Chinese liquors.</title>
        <authorList>
            <person name="Yang F."/>
            <person name="Wang H."/>
            <person name="Chen L.Q."/>
            <person name="Zhou N."/>
            <person name="Lu J.J."/>
            <person name="Pu X.X."/>
            <person name="Wan B."/>
            <person name="Wang L."/>
            <person name="Liu S.J."/>
        </authorList>
    </citation>
    <scope>NUCLEOTIDE SEQUENCE [LARGE SCALE GENOMIC DNA]</scope>
    <source>
        <strain evidence="9 10">MT-113</strain>
    </source>
</reference>
<dbReference type="PIRSF" id="PIRSF005572">
    <property type="entry name" value="NifS"/>
    <property type="match status" value="1"/>
</dbReference>
<evidence type="ECO:0000313" key="10">
    <source>
        <dbReference type="Proteomes" id="UP001565220"/>
    </source>
</evidence>
<evidence type="ECO:0000259" key="8">
    <source>
        <dbReference type="Pfam" id="PF00266"/>
    </source>
</evidence>
<evidence type="ECO:0000256" key="3">
    <source>
        <dbReference type="ARBA" id="ARBA00022723"/>
    </source>
</evidence>
<dbReference type="InterPro" id="IPR020578">
    <property type="entry name" value="Aminotrans_V_PyrdxlP_BS"/>
</dbReference>
<comment type="similarity">
    <text evidence="2">Belongs to the class-V pyridoxal-phosphate-dependent aminotransferase family. NifS/IscS subfamily.</text>
</comment>
<accession>A0ABV4DXF9</accession>
<dbReference type="InterPro" id="IPR016454">
    <property type="entry name" value="Cysteine_dSase"/>
</dbReference>
<dbReference type="EMBL" id="JBGFFE010000013">
    <property type="protein sequence ID" value="MEY8763930.1"/>
    <property type="molecule type" value="Genomic_DNA"/>
</dbReference>
<dbReference type="Proteomes" id="UP001565220">
    <property type="component" value="Unassembled WGS sequence"/>
</dbReference>
<evidence type="ECO:0000313" key="9">
    <source>
        <dbReference type="EMBL" id="MEY8763930.1"/>
    </source>
</evidence>
<evidence type="ECO:0000256" key="6">
    <source>
        <dbReference type="ARBA" id="ARBA00023014"/>
    </source>
</evidence>
<dbReference type="RefSeq" id="WP_369869028.1">
    <property type="nucleotide sequence ID" value="NZ_JBGFFE010000013.1"/>
</dbReference>
<dbReference type="Gene3D" id="3.40.640.10">
    <property type="entry name" value="Type I PLP-dependent aspartate aminotransferase-like (Major domain)"/>
    <property type="match status" value="1"/>
</dbReference>
<name>A0ABV4DXF9_9CLOT</name>
<keyword evidence="6" id="KW-0411">Iron-sulfur</keyword>
<comment type="cofactor">
    <cofactor evidence="1 7">
        <name>pyridoxal 5'-phosphate</name>
        <dbReference type="ChEBI" id="CHEBI:597326"/>
    </cofactor>
</comment>